<name>A0ABD3P0T3_9STRA</name>
<feature type="transmembrane region" description="Helical" evidence="1">
    <location>
        <begin position="35"/>
        <end position="53"/>
    </location>
</feature>
<evidence type="ECO:0008006" key="4">
    <source>
        <dbReference type="Google" id="ProtNLM"/>
    </source>
</evidence>
<keyword evidence="1" id="KW-1133">Transmembrane helix</keyword>
<protein>
    <recommendedName>
        <fullName evidence="4">Apple domain-containing protein</fullName>
    </recommendedName>
</protein>
<gene>
    <name evidence="2" type="ORF">HJC23_009210</name>
</gene>
<dbReference type="Proteomes" id="UP001516023">
    <property type="component" value="Unassembled WGS sequence"/>
</dbReference>
<keyword evidence="1" id="KW-0812">Transmembrane</keyword>
<sequence>MPQATTYDSGKRKPLGNTTIVAAQRCLSLRSKRPFLLSSIFLSVIVVFLPRTITKLSNGLSRKPLRTAVPPCPSSPWKPNESLQGNCQGGGIQPNPSIATATECASSCCSDPACITFQFRSDVGCLQGGDVRLGMEKDGTPTWCSDSPPLRWRGQYLVPRVQGQDGKDVVYSDAEKGEFRKKSCDLNSWSPDERPGQCFGLGSKRVEASASDVECMKACCADPNCGAWQWSREAGCYYGKWMFGCLSGESVMFEPFVGRRKFQESRTYSDASGRPWQQTLS</sequence>
<keyword evidence="1" id="KW-0472">Membrane</keyword>
<dbReference type="EMBL" id="JABMIG020000306">
    <property type="protein sequence ID" value="KAL3781780.1"/>
    <property type="molecule type" value="Genomic_DNA"/>
</dbReference>
<dbReference type="AlphaFoldDB" id="A0ABD3P0T3"/>
<evidence type="ECO:0000313" key="3">
    <source>
        <dbReference type="Proteomes" id="UP001516023"/>
    </source>
</evidence>
<organism evidence="2 3">
    <name type="scientific">Cyclotella cryptica</name>
    <dbReference type="NCBI Taxonomy" id="29204"/>
    <lineage>
        <taxon>Eukaryota</taxon>
        <taxon>Sar</taxon>
        <taxon>Stramenopiles</taxon>
        <taxon>Ochrophyta</taxon>
        <taxon>Bacillariophyta</taxon>
        <taxon>Coscinodiscophyceae</taxon>
        <taxon>Thalassiosirophycidae</taxon>
        <taxon>Stephanodiscales</taxon>
        <taxon>Stephanodiscaceae</taxon>
        <taxon>Cyclotella</taxon>
    </lineage>
</organism>
<accession>A0ABD3P0T3</accession>
<comment type="caution">
    <text evidence="2">The sequence shown here is derived from an EMBL/GenBank/DDBJ whole genome shotgun (WGS) entry which is preliminary data.</text>
</comment>
<evidence type="ECO:0000313" key="2">
    <source>
        <dbReference type="EMBL" id="KAL3781780.1"/>
    </source>
</evidence>
<evidence type="ECO:0000256" key="1">
    <source>
        <dbReference type="SAM" id="Phobius"/>
    </source>
</evidence>
<keyword evidence="3" id="KW-1185">Reference proteome</keyword>
<proteinExistence type="predicted"/>
<reference evidence="2 3" key="1">
    <citation type="journal article" date="2020" name="G3 (Bethesda)">
        <title>Improved Reference Genome for Cyclotella cryptica CCMP332, a Model for Cell Wall Morphogenesis, Salinity Adaptation, and Lipid Production in Diatoms (Bacillariophyta).</title>
        <authorList>
            <person name="Roberts W.R."/>
            <person name="Downey K.M."/>
            <person name="Ruck E.C."/>
            <person name="Traller J.C."/>
            <person name="Alverson A.J."/>
        </authorList>
    </citation>
    <scope>NUCLEOTIDE SEQUENCE [LARGE SCALE GENOMIC DNA]</scope>
    <source>
        <strain evidence="2 3">CCMP332</strain>
    </source>
</reference>